<dbReference type="AlphaFoldDB" id="W9HP29"/>
<proteinExistence type="predicted"/>
<dbReference type="HOGENOM" id="CLU_3406383_0_0_1"/>
<gene>
    <name evidence="1" type="ORF">FOYG_14709</name>
</gene>
<dbReference type="Proteomes" id="UP000030753">
    <property type="component" value="Unassembled WGS sequence"/>
</dbReference>
<accession>W9HP29</accession>
<dbReference type="EMBL" id="JH717848">
    <property type="protein sequence ID" value="EWY82614.1"/>
    <property type="molecule type" value="Genomic_DNA"/>
</dbReference>
<evidence type="ECO:0000313" key="2">
    <source>
        <dbReference type="Proteomes" id="UP000030753"/>
    </source>
</evidence>
<reference evidence="1 2" key="1">
    <citation type="submission" date="2011-06" db="EMBL/GenBank/DDBJ databases">
        <title>The Genome Sequence of Fusarium oxysporum FOSC 3-a.</title>
        <authorList>
            <consortium name="The Broad Institute Genome Sequencing Platform"/>
            <person name="Ma L.-J."/>
            <person name="Gale L.R."/>
            <person name="Schwartz D.C."/>
            <person name="Zhou S."/>
            <person name="Corby-Kistler H."/>
            <person name="Young S.K."/>
            <person name="Zeng Q."/>
            <person name="Gargeya S."/>
            <person name="Fitzgerald M."/>
            <person name="Haas B."/>
            <person name="Abouelleil A."/>
            <person name="Alvarado L."/>
            <person name="Arachchi H.M."/>
            <person name="Berlin A."/>
            <person name="Brown A."/>
            <person name="Chapman S.B."/>
            <person name="Chen Z."/>
            <person name="Dunbar C."/>
            <person name="Freedman E."/>
            <person name="Gearin G."/>
            <person name="Gellesch M."/>
            <person name="Goldberg J."/>
            <person name="Griggs A."/>
            <person name="Gujja S."/>
            <person name="Heiman D."/>
            <person name="Howarth C."/>
            <person name="Larson L."/>
            <person name="Lui A."/>
            <person name="MacDonald P.J.P."/>
            <person name="Mehta T."/>
            <person name="Montmayeur A."/>
            <person name="Murphy C."/>
            <person name="Neiman D."/>
            <person name="Pearson M."/>
            <person name="Priest M."/>
            <person name="Roberts A."/>
            <person name="Saif S."/>
            <person name="Shea T."/>
            <person name="Shenoy N."/>
            <person name="Sisk P."/>
            <person name="Stolte C."/>
            <person name="Sykes S."/>
            <person name="Wortman J."/>
            <person name="Nusbaum C."/>
            <person name="Birren B."/>
        </authorList>
    </citation>
    <scope>NUCLEOTIDE SEQUENCE [LARGE SCALE GENOMIC DNA]</scope>
    <source>
        <strain evidence="2">FOSC 3-a</strain>
    </source>
</reference>
<sequence>MFNGEQTTTLAKRSSVKIMHPSICIFTRGF</sequence>
<name>W9HP29_FUSOX</name>
<evidence type="ECO:0000313" key="1">
    <source>
        <dbReference type="EMBL" id="EWY82614.1"/>
    </source>
</evidence>
<organism evidence="1 2">
    <name type="scientific">Fusarium oxysporum NRRL 32931</name>
    <dbReference type="NCBI Taxonomy" id="660029"/>
    <lineage>
        <taxon>Eukaryota</taxon>
        <taxon>Fungi</taxon>
        <taxon>Dikarya</taxon>
        <taxon>Ascomycota</taxon>
        <taxon>Pezizomycotina</taxon>
        <taxon>Sordariomycetes</taxon>
        <taxon>Hypocreomycetidae</taxon>
        <taxon>Hypocreales</taxon>
        <taxon>Nectriaceae</taxon>
        <taxon>Fusarium</taxon>
        <taxon>Fusarium oxysporum species complex</taxon>
    </lineage>
</organism>
<protein>
    <submittedName>
        <fullName evidence="1">Uncharacterized protein</fullName>
    </submittedName>
</protein>